<accession>A0A7T0E0J6</accession>
<gene>
    <name evidence="1" type="ORF">IDM36_05315</name>
</gene>
<protein>
    <submittedName>
        <fullName evidence="1">Uncharacterized protein</fullName>
    </submittedName>
</protein>
<sequence length="55" mass="6197">MRQPPNAYNNLNTPSCKVGVFENTLATDPMASREDPWKVGVLRALSVFFYVPEQP</sequence>
<organism evidence="1">
    <name type="scientific">Enterobacter mori</name>
    <dbReference type="NCBI Taxonomy" id="539813"/>
    <lineage>
        <taxon>Bacteria</taxon>
        <taxon>Pseudomonadati</taxon>
        <taxon>Pseudomonadota</taxon>
        <taxon>Gammaproteobacteria</taxon>
        <taxon>Enterobacterales</taxon>
        <taxon>Enterobacteriaceae</taxon>
        <taxon>Enterobacter</taxon>
    </lineage>
</organism>
<name>A0A7T0E0J6_9ENTR</name>
<reference evidence="1" key="1">
    <citation type="submission" date="2020-09" db="EMBL/GenBank/DDBJ databases">
        <title>First Report of a novel Colistin-Resistant species of Enterobacter cloacae complex Producing MCR-5 isolated from hospital sewage water.</title>
        <authorList>
            <person name="Zhou K."/>
        </authorList>
    </citation>
    <scope>NUCLEOTIDE SEQUENCE [LARGE SCALE GENOMIC DNA]</scope>
    <source>
        <strain evidence="1">HSW1412</strain>
    </source>
</reference>
<evidence type="ECO:0000313" key="1">
    <source>
        <dbReference type="EMBL" id="QPK02853.1"/>
    </source>
</evidence>
<proteinExistence type="predicted"/>
<dbReference type="EMBL" id="CP061801">
    <property type="protein sequence ID" value="QPK02853.1"/>
    <property type="molecule type" value="Genomic_DNA"/>
</dbReference>
<dbReference type="AlphaFoldDB" id="A0A7T0E0J6"/>